<accession>A0A4Z2G5M8</accession>
<keyword evidence="3" id="KW-1185">Reference proteome</keyword>
<organism evidence="2 3">
    <name type="scientific">Liparis tanakae</name>
    <name type="common">Tanaka's snailfish</name>
    <dbReference type="NCBI Taxonomy" id="230148"/>
    <lineage>
        <taxon>Eukaryota</taxon>
        <taxon>Metazoa</taxon>
        <taxon>Chordata</taxon>
        <taxon>Craniata</taxon>
        <taxon>Vertebrata</taxon>
        <taxon>Euteleostomi</taxon>
        <taxon>Actinopterygii</taxon>
        <taxon>Neopterygii</taxon>
        <taxon>Teleostei</taxon>
        <taxon>Neoteleostei</taxon>
        <taxon>Acanthomorphata</taxon>
        <taxon>Eupercaria</taxon>
        <taxon>Perciformes</taxon>
        <taxon>Cottioidei</taxon>
        <taxon>Cottales</taxon>
        <taxon>Liparidae</taxon>
        <taxon>Liparis</taxon>
    </lineage>
</organism>
<sequence>MQDYDWQVMNSKRPSRNAGTAAGATASISRPSPSRGLGPVGGDHLAQELVMLVTDMMLQRFFTTMLM</sequence>
<comment type="caution">
    <text evidence="2">The sequence shown here is derived from an EMBL/GenBank/DDBJ whole genome shotgun (WGS) entry which is preliminary data.</text>
</comment>
<reference evidence="2 3" key="1">
    <citation type="submission" date="2019-03" db="EMBL/GenBank/DDBJ databases">
        <title>First draft genome of Liparis tanakae, snailfish: a comprehensive survey of snailfish specific genes.</title>
        <authorList>
            <person name="Kim W."/>
            <person name="Song I."/>
            <person name="Jeong J.-H."/>
            <person name="Kim D."/>
            <person name="Kim S."/>
            <person name="Ryu S."/>
            <person name="Song J.Y."/>
            <person name="Lee S.K."/>
        </authorList>
    </citation>
    <scope>NUCLEOTIDE SEQUENCE [LARGE SCALE GENOMIC DNA]</scope>
    <source>
        <tissue evidence="2">Muscle</tissue>
    </source>
</reference>
<feature type="region of interest" description="Disordered" evidence="1">
    <location>
        <begin position="1"/>
        <end position="40"/>
    </location>
</feature>
<evidence type="ECO:0000313" key="3">
    <source>
        <dbReference type="Proteomes" id="UP000314294"/>
    </source>
</evidence>
<dbReference type="Proteomes" id="UP000314294">
    <property type="component" value="Unassembled WGS sequence"/>
</dbReference>
<dbReference type="AlphaFoldDB" id="A0A4Z2G5M8"/>
<dbReference type="EMBL" id="SRLO01000678">
    <property type="protein sequence ID" value="TNN48887.1"/>
    <property type="molecule type" value="Genomic_DNA"/>
</dbReference>
<evidence type="ECO:0000256" key="1">
    <source>
        <dbReference type="SAM" id="MobiDB-lite"/>
    </source>
</evidence>
<gene>
    <name evidence="2" type="ORF">EYF80_040910</name>
</gene>
<protein>
    <submittedName>
        <fullName evidence="2">Uncharacterized protein</fullName>
    </submittedName>
</protein>
<proteinExistence type="predicted"/>
<evidence type="ECO:0000313" key="2">
    <source>
        <dbReference type="EMBL" id="TNN48887.1"/>
    </source>
</evidence>
<name>A0A4Z2G5M8_9TELE</name>